<accession>A0A1I7XNN5</accession>
<dbReference type="WBParaSite" id="Hba_19092">
    <property type="protein sequence ID" value="Hba_19092"/>
    <property type="gene ID" value="Hba_19092"/>
</dbReference>
<dbReference type="PANTHER" id="PTHR14593:SF5">
    <property type="entry name" value="WD REPEAT-CONTAINING PROTEIN 11"/>
    <property type="match status" value="1"/>
</dbReference>
<dbReference type="Proteomes" id="UP000095283">
    <property type="component" value="Unplaced"/>
</dbReference>
<dbReference type="AlphaFoldDB" id="A0A1I7XNN5"/>
<evidence type="ECO:0000313" key="1">
    <source>
        <dbReference type="Proteomes" id="UP000095283"/>
    </source>
</evidence>
<dbReference type="InterPro" id="IPR039694">
    <property type="entry name" value="WDR11"/>
</dbReference>
<dbReference type="PANTHER" id="PTHR14593">
    <property type="entry name" value="WD REPEAT-CONTAINING PROTEIN 11"/>
    <property type="match status" value="1"/>
</dbReference>
<protein>
    <submittedName>
        <fullName evidence="2">Bulb-type lectin domain-containing protein</fullName>
    </submittedName>
</protein>
<proteinExistence type="predicted"/>
<organism evidence="1 2">
    <name type="scientific">Heterorhabditis bacteriophora</name>
    <name type="common">Entomopathogenic nematode worm</name>
    <dbReference type="NCBI Taxonomy" id="37862"/>
    <lineage>
        <taxon>Eukaryota</taxon>
        <taxon>Metazoa</taxon>
        <taxon>Ecdysozoa</taxon>
        <taxon>Nematoda</taxon>
        <taxon>Chromadorea</taxon>
        <taxon>Rhabditida</taxon>
        <taxon>Rhabditina</taxon>
        <taxon>Rhabditomorpha</taxon>
        <taxon>Strongyloidea</taxon>
        <taxon>Heterorhabditidae</taxon>
        <taxon>Heterorhabditis</taxon>
    </lineage>
</organism>
<name>A0A1I7XNN5_HETBA</name>
<dbReference type="GO" id="GO:0005737">
    <property type="term" value="C:cytoplasm"/>
    <property type="evidence" value="ECO:0007669"/>
    <property type="project" value="TreeGrafter"/>
</dbReference>
<sequence>MKWFIWKDMSRDFLLSLHSGNNLVLWNTDSGDKMWTYTYSRLLFDMSLDPFNSRHAALLTEIFV</sequence>
<evidence type="ECO:0000313" key="2">
    <source>
        <dbReference type="WBParaSite" id="Hba_19092"/>
    </source>
</evidence>
<reference evidence="2" key="1">
    <citation type="submission" date="2016-11" db="UniProtKB">
        <authorList>
            <consortium name="WormBaseParasite"/>
        </authorList>
    </citation>
    <scope>IDENTIFICATION</scope>
</reference>
<keyword evidence="1" id="KW-1185">Reference proteome</keyword>